<evidence type="ECO:0000313" key="10">
    <source>
        <dbReference type="Proteomes" id="UP000682134"/>
    </source>
</evidence>
<dbReference type="RefSeq" id="WP_209407425.1">
    <property type="nucleotide sequence ID" value="NZ_JAGIYQ010000018.1"/>
</dbReference>
<organism evidence="9 10">
    <name type="scientific">Gottfriedia endophytica</name>
    <dbReference type="NCBI Taxonomy" id="2820819"/>
    <lineage>
        <taxon>Bacteria</taxon>
        <taxon>Bacillati</taxon>
        <taxon>Bacillota</taxon>
        <taxon>Bacilli</taxon>
        <taxon>Bacillales</taxon>
        <taxon>Bacillaceae</taxon>
        <taxon>Gottfriedia</taxon>
    </lineage>
</organism>
<sequence>MKRFKCIVAYDGTQFNGFQIQQNQRTVQGEIQKALKKVHKGEEIIIQASGRTDTNVHANGQAIHFDTTLSLTSEQWKRALNTQLPSDVFIKKVEEVSEDFHARYNVERKEYRYAIWNHKDEDVFRRHYHYHYPYQLNIELMKEALQHFVGTYDFTSFCSAKTEKENKVRTIYSATLEEVNQEIVISLVGSGFLHNMVRIIIGTLVEIGNGRREMHSIKEALNGANRKLAGKTAPPHGLVLWEVNYNN</sequence>
<dbReference type="Pfam" id="PF01416">
    <property type="entry name" value="PseudoU_synth_1"/>
    <property type="match status" value="2"/>
</dbReference>
<dbReference type="InterPro" id="IPR020095">
    <property type="entry name" value="PsdUridine_synth_TruA_C"/>
</dbReference>
<dbReference type="PANTHER" id="PTHR11142:SF0">
    <property type="entry name" value="TRNA PSEUDOURIDINE SYNTHASE-LIKE 1"/>
    <property type="match status" value="1"/>
</dbReference>
<name>A0A940NTZ8_9BACI</name>
<evidence type="ECO:0000256" key="6">
    <source>
        <dbReference type="PIRSR" id="PIRSR001430-2"/>
    </source>
</evidence>
<comment type="caution">
    <text evidence="9">The sequence shown here is derived from an EMBL/GenBank/DDBJ whole genome shotgun (WGS) entry which is preliminary data.</text>
</comment>
<dbReference type="InterPro" id="IPR020097">
    <property type="entry name" value="PsdUridine_synth_TruA_a/b_dom"/>
</dbReference>
<feature type="domain" description="Pseudouridine synthase I TruA alpha/beta" evidence="8">
    <location>
        <begin position="7"/>
        <end position="105"/>
    </location>
</feature>
<evidence type="ECO:0000256" key="1">
    <source>
        <dbReference type="ARBA" id="ARBA00009375"/>
    </source>
</evidence>
<dbReference type="NCBIfam" id="TIGR00071">
    <property type="entry name" value="hisT_truA"/>
    <property type="match status" value="1"/>
</dbReference>
<keyword evidence="2 4" id="KW-0819">tRNA processing</keyword>
<dbReference type="PIRSF" id="PIRSF001430">
    <property type="entry name" value="tRNA_psdUrid_synth"/>
    <property type="match status" value="1"/>
</dbReference>
<evidence type="ECO:0000313" key="9">
    <source>
        <dbReference type="EMBL" id="MBP0727087.1"/>
    </source>
</evidence>
<comment type="caution">
    <text evidence="4">Lacks conserved residue(s) required for the propagation of feature annotation.</text>
</comment>
<dbReference type="HAMAP" id="MF_00171">
    <property type="entry name" value="TruA"/>
    <property type="match status" value="1"/>
</dbReference>
<dbReference type="Proteomes" id="UP000682134">
    <property type="component" value="Unassembled WGS sequence"/>
</dbReference>
<evidence type="ECO:0000256" key="7">
    <source>
        <dbReference type="RuleBase" id="RU003792"/>
    </source>
</evidence>
<feature type="binding site" evidence="4 6">
    <location>
        <position position="111"/>
    </location>
    <ligand>
        <name>substrate</name>
    </ligand>
</feature>
<feature type="active site" description="Nucleophile" evidence="4 5">
    <location>
        <position position="53"/>
    </location>
</feature>
<evidence type="ECO:0000256" key="2">
    <source>
        <dbReference type="ARBA" id="ARBA00022694"/>
    </source>
</evidence>
<dbReference type="InterPro" id="IPR020103">
    <property type="entry name" value="PsdUridine_synth_cat_dom_sf"/>
</dbReference>
<dbReference type="EC" id="5.4.99.12" evidence="4"/>
<dbReference type="Gene3D" id="3.30.70.660">
    <property type="entry name" value="Pseudouridine synthase I, catalytic domain, C-terminal subdomain"/>
    <property type="match status" value="1"/>
</dbReference>
<dbReference type="InterPro" id="IPR020094">
    <property type="entry name" value="TruA/RsuA/RluB/E/F_N"/>
</dbReference>
<dbReference type="Gene3D" id="3.30.70.580">
    <property type="entry name" value="Pseudouridine synthase I, catalytic domain, N-terminal subdomain"/>
    <property type="match status" value="1"/>
</dbReference>
<comment type="similarity">
    <text evidence="1 4 7">Belongs to the tRNA pseudouridine synthase TruA family.</text>
</comment>
<dbReference type="GO" id="GO:0160147">
    <property type="term" value="F:tRNA pseudouridine(38-40) synthase activity"/>
    <property type="evidence" value="ECO:0007669"/>
    <property type="project" value="UniProtKB-EC"/>
</dbReference>
<proteinExistence type="inferred from homology"/>
<keyword evidence="10" id="KW-1185">Reference proteome</keyword>
<reference evidence="9" key="1">
    <citation type="submission" date="2021-04" db="EMBL/GenBank/DDBJ databases">
        <title>Genome seq and assembly of Bacillus sp.</title>
        <authorList>
            <person name="Chhetri G."/>
        </authorList>
    </citation>
    <scope>NUCLEOTIDE SEQUENCE</scope>
    <source>
        <strain evidence="9">RG28</strain>
    </source>
</reference>
<dbReference type="CDD" id="cd02570">
    <property type="entry name" value="PseudoU_synth_EcTruA"/>
    <property type="match status" value="1"/>
</dbReference>
<evidence type="ECO:0000256" key="5">
    <source>
        <dbReference type="PIRSR" id="PIRSR001430-1"/>
    </source>
</evidence>
<dbReference type="InterPro" id="IPR001406">
    <property type="entry name" value="PsdUridine_synth_TruA"/>
</dbReference>
<keyword evidence="3 4" id="KW-0413">Isomerase</keyword>
<dbReference type="PANTHER" id="PTHR11142">
    <property type="entry name" value="PSEUDOURIDYLATE SYNTHASE"/>
    <property type="match status" value="1"/>
</dbReference>
<dbReference type="EMBL" id="JAGIYQ010000018">
    <property type="protein sequence ID" value="MBP0727087.1"/>
    <property type="molecule type" value="Genomic_DNA"/>
</dbReference>
<dbReference type="FunFam" id="3.30.70.580:FF:000001">
    <property type="entry name" value="tRNA pseudouridine synthase A"/>
    <property type="match status" value="1"/>
</dbReference>
<evidence type="ECO:0000256" key="3">
    <source>
        <dbReference type="ARBA" id="ARBA00023235"/>
    </source>
</evidence>
<comment type="subunit">
    <text evidence="4">Homodimer.</text>
</comment>
<accession>A0A940NTZ8</accession>
<dbReference type="GO" id="GO:0031119">
    <property type="term" value="P:tRNA pseudouridine synthesis"/>
    <property type="evidence" value="ECO:0007669"/>
    <property type="project" value="UniProtKB-UniRule"/>
</dbReference>
<dbReference type="SUPFAM" id="SSF55120">
    <property type="entry name" value="Pseudouridine synthase"/>
    <property type="match status" value="1"/>
</dbReference>
<dbReference type="AlphaFoldDB" id="A0A940NTZ8"/>
<feature type="domain" description="Pseudouridine synthase I TruA alpha/beta" evidence="8">
    <location>
        <begin position="144"/>
        <end position="246"/>
    </location>
</feature>
<evidence type="ECO:0000256" key="4">
    <source>
        <dbReference type="HAMAP-Rule" id="MF_00171"/>
    </source>
</evidence>
<gene>
    <name evidence="4 9" type="primary">truA</name>
    <name evidence="9" type="ORF">J5Y03_18160</name>
</gene>
<comment type="function">
    <text evidence="4">Formation of pseudouridine at positions 38, 39 and 40 in the anticodon stem and loop of transfer RNAs.</text>
</comment>
<protein>
    <recommendedName>
        <fullName evidence="4">tRNA pseudouridine synthase A</fullName>
        <ecNumber evidence="4">5.4.99.12</ecNumber>
    </recommendedName>
    <alternativeName>
        <fullName evidence="4">tRNA pseudouridine(38-40) synthase</fullName>
    </alternativeName>
    <alternativeName>
        <fullName evidence="4">tRNA pseudouridylate synthase I</fullName>
    </alternativeName>
    <alternativeName>
        <fullName evidence="4">tRNA-uridine isomerase I</fullName>
    </alternativeName>
</protein>
<dbReference type="GO" id="GO:0003723">
    <property type="term" value="F:RNA binding"/>
    <property type="evidence" value="ECO:0007669"/>
    <property type="project" value="InterPro"/>
</dbReference>
<comment type="catalytic activity">
    <reaction evidence="4 7">
        <text>uridine(38/39/40) in tRNA = pseudouridine(38/39/40) in tRNA</text>
        <dbReference type="Rhea" id="RHEA:22376"/>
        <dbReference type="Rhea" id="RHEA-COMP:10085"/>
        <dbReference type="Rhea" id="RHEA-COMP:10087"/>
        <dbReference type="ChEBI" id="CHEBI:65314"/>
        <dbReference type="ChEBI" id="CHEBI:65315"/>
        <dbReference type="EC" id="5.4.99.12"/>
    </reaction>
</comment>
<evidence type="ECO:0000259" key="8">
    <source>
        <dbReference type="Pfam" id="PF01416"/>
    </source>
</evidence>